<evidence type="ECO:0000313" key="1">
    <source>
        <dbReference type="EMBL" id="ASV47564.1"/>
    </source>
</evidence>
<keyword evidence="1" id="KW-0934">Plastid</keyword>
<protein>
    <submittedName>
        <fullName evidence="1">Uncharacterized protein</fullName>
    </submittedName>
</protein>
<dbReference type="AlphaFoldDB" id="A0A248SPM2"/>
<geneLocation type="chloroplast" evidence="1"/>
<proteinExistence type="predicted"/>
<sequence>MSTIVSIKNLFSKVSIRYCSFTMFYIKSLFDKILDHNFTFPKGFLFLCKISFYLFLI</sequence>
<keyword evidence="1" id="KW-0150">Chloroplast</keyword>
<name>A0A248SPM2_9CRYP</name>
<dbReference type="EMBL" id="KY860574">
    <property type="protein sequence ID" value="ASV47564.1"/>
    <property type="molecule type" value="Genomic_DNA"/>
</dbReference>
<accession>A0A248SPM2</accession>
<gene>
    <name evidence="1" type="primary">orf57</name>
    <name evidence="1" type="ORF">CMESOPL_061</name>
</gene>
<organism evidence="1">
    <name type="scientific">Chroomonas mesostigmatica CCMP1168</name>
    <dbReference type="NCBI Taxonomy" id="1195612"/>
    <lineage>
        <taxon>Eukaryota</taxon>
        <taxon>Cryptophyceae</taxon>
        <taxon>Pyrenomonadales</taxon>
        <taxon>Chroomonadaceae</taxon>
        <taxon>Chroomonas</taxon>
    </lineage>
</organism>
<reference evidence="1" key="1">
    <citation type="journal article" date="2017" name="Genome Biol. Evol.">
        <title>Evolutionary Dynamics of Cryptophyte Plastid Genomes.</title>
        <authorList>
            <person name="Kim J.I."/>
            <person name="Moore C.E."/>
            <person name="Archibald J.M."/>
            <person name="Bhattacharya D."/>
            <person name="Yi G."/>
            <person name="Yoon H.S."/>
            <person name="Shin W."/>
        </authorList>
    </citation>
    <scope>NUCLEOTIDE SEQUENCE</scope>
</reference>